<protein>
    <submittedName>
        <fullName evidence="1">Uncharacterized protein</fullName>
    </submittedName>
</protein>
<evidence type="ECO:0000313" key="1">
    <source>
        <dbReference type="EMBL" id="CAA2976083.1"/>
    </source>
</evidence>
<accession>A0A8S0RD00</accession>
<gene>
    <name evidence="1" type="ORF">OLEA9_A109324</name>
</gene>
<feature type="non-terminal residue" evidence="1">
    <location>
        <position position="68"/>
    </location>
</feature>
<dbReference type="EMBL" id="CACTIH010002352">
    <property type="protein sequence ID" value="CAA2976083.1"/>
    <property type="molecule type" value="Genomic_DNA"/>
</dbReference>
<keyword evidence="2" id="KW-1185">Reference proteome</keyword>
<reference evidence="1 2" key="1">
    <citation type="submission" date="2019-12" db="EMBL/GenBank/DDBJ databases">
        <authorList>
            <person name="Alioto T."/>
            <person name="Alioto T."/>
            <person name="Gomez Garrido J."/>
        </authorList>
    </citation>
    <scope>NUCLEOTIDE SEQUENCE [LARGE SCALE GENOMIC DNA]</scope>
</reference>
<dbReference type="AlphaFoldDB" id="A0A8S0RD00"/>
<evidence type="ECO:0000313" key="2">
    <source>
        <dbReference type="Proteomes" id="UP000594638"/>
    </source>
</evidence>
<organism evidence="1 2">
    <name type="scientific">Olea europaea subsp. europaea</name>
    <dbReference type="NCBI Taxonomy" id="158383"/>
    <lineage>
        <taxon>Eukaryota</taxon>
        <taxon>Viridiplantae</taxon>
        <taxon>Streptophyta</taxon>
        <taxon>Embryophyta</taxon>
        <taxon>Tracheophyta</taxon>
        <taxon>Spermatophyta</taxon>
        <taxon>Magnoliopsida</taxon>
        <taxon>eudicotyledons</taxon>
        <taxon>Gunneridae</taxon>
        <taxon>Pentapetalae</taxon>
        <taxon>asterids</taxon>
        <taxon>lamiids</taxon>
        <taxon>Lamiales</taxon>
        <taxon>Oleaceae</taxon>
        <taxon>Oleeae</taxon>
        <taxon>Olea</taxon>
    </lineage>
</organism>
<comment type="caution">
    <text evidence="1">The sequence shown here is derived from an EMBL/GenBank/DDBJ whole genome shotgun (WGS) entry which is preliminary data.</text>
</comment>
<sequence>MSSVPPALALSLQLPSSTVLPFDSSHFSLVSTFHFSGFAAIIMKRDFGSSTHFGSFTQSSTIDLGKPM</sequence>
<dbReference type="Proteomes" id="UP000594638">
    <property type="component" value="Unassembled WGS sequence"/>
</dbReference>
<dbReference type="Gramene" id="OE9A109324T1">
    <property type="protein sequence ID" value="OE9A109324C1"/>
    <property type="gene ID" value="OE9A109324"/>
</dbReference>
<name>A0A8S0RD00_OLEEU</name>
<proteinExistence type="predicted"/>